<dbReference type="InterPro" id="IPR011044">
    <property type="entry name" value="Quino_amine_DH_bsu"/>
</dbReference>
<dbReference type="PANTHER" id="PTHR47197">
    <property type="entry name" value="PROTEIN NIRF"/>
    <property type="match status" value="1"/>
</dbReference>
<sequence length="282" mass="28372">MFAAEDIQEARLRLPGGPDWLAVAEDGVWVKRDDGTLDRIDPDTGKSALSVELGGGLCQGVGAGLGAVWACRDTDVVRVDPASGEVTAVFPLNKTASQGHLVTASGRLWVLAGDGSTLRGLDPATGAVVTTIALGARGTDVGAGPAGLWVASQPDGQVLRVDPDAGTVAVRATGLDRPLAVAVTDQVWAGGADATVRLDPSTGAVQVTTAVGIGLDGSIAAAGDGVFLRNGERFLVRLDAATGAPVSGVSADVESAGDVVVAFGSVWTTAYDDATMFRLPAS</sequence>
<reference evidence="1 2" key="1">
    <citation type="submission" date="2020-07" db="EMBL/GenBank/DDBJ databases">
        <title>Sequencing the genomes of 1000 actinobacteria strains.</title>
        <authorList>
            <person name="Klenk H.-P."/>
        </authorList>
    </citation>
    <scope>NUCLEOTIDE SEQUENCE [LARGE SCALE GENOMIC DNA]</scope>
    <source>
        <strain evidence="1 2">DSM 104001</strain>
    </source>
</reference>
<dbReference type="Gene3D" id="2.130.10.10">
    <property type="entry name" value="YVTN repeat-like/Quinoprotein amine dehydrogenase"/>
    <property type="match status" value="1"/>
</dbReference>
<comment type="caution">
    <text evidence="1">The sequence shown here is derived from an EMBL/GenBank/DDBJ whole genome shotgun (WGS) entry which is preliminary data.</text>
</comment>
<accession>A0A853CET5</accession>
<dbReference type="AlphaFoldDB" id="A0A853CET5"/>
<keyword evidence="1" id="KW-0456">Lyase</keyword>
<organism evidence="1 2">
    <name type="scientific">Petropleomorpha daqingensis</name>
    <dbReference type="NCBI Taxonomy" id="2026353"/>
    <lineage>
        <taxon>Bacteria</taxon>
        <taxon>Bacillati</taxon>
        <taxon>Actinomycetota</taxon>
        <taxon>Actinomycetes</taxon>
        <taxon>Geodermatophilales</taxon>
        <taxon>Geodermatophilaceae</taxon>
        <taxon>Petropleomorpha</taxon>
    </lineage>
</organism>
<dbReference type="PANTHER" id="PTHR47197:SF3">
    <property type="entry name" value="DIHYDRO-HEME D1 DEHYDROGENASE"/>
    <property type="match status" value="1"/>
</dbReference>
<name>A0A853CET5_9ACTN</name>
<evidence type="ECO:0000313" key="1">
    <source>
        <dbReference type="EMBL" id="NYJ05559.1"/>
    </source>
</evidence>
<dbReference type="SUPFAM" id="SSF50969">
    <property type="entry name" value="YVTN repeat-like/Quinoprotein amine dehydrogenase"/>
    <property type="match status" value="1"/>
</dbReference>
<dbReference type="InterPro" id="IPR051200">
    <property type="entry name" value="Host-pathogen_enzymatic-act"/>
</dbReference>
<proteinExistence type="predicted"/>
<dbReference type="EMBL" id="JACBZT010000001">
    <property type="protein sequence ID" value="NYJ05559.1"/>
    <property type="molecule type" value="Genomic_DNA"/>
</dbReference>
<evidence type="ECO:0000313" key="2">
    <source>
        <dbReference type="Proteomes" id="UP000541969"/>
    </source>
</evidence>
<dbReference type="GO" id="GO:0016829">
    <property type="term" value="F:lyase activity"/>
    <property type="evidence" value="ECO:0007669"/>
    <property type="project" value="UniProtKB-KW"/>
</dbReference>
<protein>
    <submittedName>
        <fullName evidence="1">Streptogramin lyase</fullName>
    </submittedName>
</protein>
<gene>
    <name evidence="1" type="ORF">GGQ55_001837</name>
</gene>
<keyword evidence="2" id="KW-1185">Reference proteome</keyword>
<dbReference type="Proteomes" id="UP000541969">
    <property type="component" value="Unassembled WGS sequence"/>
</dbReference>
<dbReference type="RefSeq" id="WP_179716197.1">
    <property type="nucleotide sequence ID" value="NZ_JACBZT010000001.1"/>
</dbReference>
<dbReference type="InterPro" id="IPR015943">
    <property type="entry name" value="WD40/YVTN_repeat-like_dom_sf"/>
</dbReference>